<gene>
    <name evidence="1" type="ORF">H735_10450</name>
</gene>
<evidence type="ECO:0000313" key="1">
    <source>
        <dbReference type="EMBL" id="KIF53335.1"/>
    </source>
</evidence>
<proteinExistence type="predicted"/>
<dbReference type="Proteomes" id="UP000031586">
    <property type="component" value="Unassembled WGS sequence"/>
</dbReference>
<organism evidence="1 2">
    <name type="scientific">Vibrio owensii CAIM 1854 = LMG 25443</name>
    <dbReference type="NCBI Taxonomy" id="1229493"/>
    <lineage>
        <taxon>Bacteria</taxon>
        <taxon>Pseudomonadati</taxon>
        <taxon>Pseudomonadota</taxon>
        <taxon>Gammaproteobacteria</taxon>
        <taxon>Vibrionales</taxon>
        <taxon>Vibrionaceae</taxon>
        <taxon>Vibrio</taxon>
    </lineage>
</organism>
<evidence type="ECO:0000313" key="2">
    <source>
        <dbReference type="Proteomes" id="UP000031586"/>
    </source>
</evidence>
<dbReference type="EMBL" id="JPRD01000015">
    <property type="protein sequence ID" value="KIF53335.1"/>
    <property type="molecule type" value="Genomic_DNA"/>
</dbReference>
<dbReference type="RefSeq" id="WP_020194532.1">
    <property type="nucleotide sequence ID" value="NZ_BAOH01000005.1"/>
</dbReference>
<protein>
    <submittedName>
        <fullName evidence="1">Uncharacterized protein</fullName>
    </submittedName>
</protein>
<dbReference type="AlphaFoldDB" id="A0A0C1Z8R2"/>
<name>A0A0C1Z8R2_9VIBR</name>
<reference evidence="1 2" key="1">
    <citation type="submission" date="2014-07" db="EMBL/GenBank/DDBJ databases">
        <title>Unique and conserved regions in Vibrio harveyi and related species in comparison with the shrimp pathogen Vibrio harveyi CAIM 1792.</title>
        <authorList>
            <person name="Espinoza-Valles I."/>
            <person name="Vora G."/>
            <person name="Leekitcharoenphon P."/>
            <person name="Ussery D."/>
            <person name="Hoj L."/>
            <person name="Gomez-Gil B."/>
        </authorList>
    </citation>
    <scope>NUCLEOTIDE SEQUENCE [LARGE SCALE GENOMIC DNA]</scope>
    <source>
        <strain evidence="2">CAIM 1854 / LMG 25443</strain>
    </source>
</reference>
<sequence length="202" mass="22755">MNNEDIVKLYKESATEKPSAELDKTILDYAKKQSKAERAPGNKRPRWWLYMGLAASVMFVTLLKPWKWHKQTLEPVQSELMLKGFEYKPGSVEQQMLLKTVPDENSTLNESSDSLDVLGSPAPGISESGTVIEQSLKQHSATLEKERNALHRNGINSVAELIEKLVKQGNIAKARTLFTENPDVEPLLSKEIIEQIKPKDVE</sequence>
<dbReference type="PATRIC" id="fig|1229493.5.peg.1179"/>
<accession>A0A0C1Z8R2</accession>
<comment type="caution">
    <text evidence="1">The sequence shown here is derived from an EMBL/GenBank/DDBJ whole genome shotgun (WGS) entry which is preliminary data.</text>
</comment>